<evidence type="ECO:0000256" key="1">
    <source>
        <dbReference type="SAM" id="MobiDB-lite"/>
    </source>
</evidence>
<keyword evidence="3" id="KW-1185">Reference proteome</keyword>
<evidence type="ECO:0000313" key="3">
    <source>
        <dbReference type="Proteomes" id="UP000253759"/>
    </source>
</evidence>
<sequence length="358" mass="38018">MPDTRACSLGPVWVFVIIGSRCRAGKAEPTFPQHRAAGRKFGRGYRETSPVRQAPAAILTGEALDSGTPSRQPVRMSDSVLGGSAVRQPQQSSSSRVKRFSPFRLALSLSLVLGLAGPATAQQDGSIATYVVSVGGINVANVSIRLATEGASYQLDLAADVAGLAQVLAQGSGAVNSGGAITNSGLRSNRFYLETRAQAERFALSTAYAGGNATGWDVTPPLEDNPDRVPVTAGHRSGVNDPLAAFIFRGSSLDGSLCNRTLNIFTGIERFDMALSYVEMQEATSSRTAYQGPVVLCAMRYRPISGHFTSSDITNYLANSNRMLAWYMPLGQSGFFIPYRVLMGSSFGDISMVLVGLE</sequence>
<name>A0A369W4M7_9HYPH</name>
<dbReference type="InterPro" id="IPR021457">
    <property type="entry name" value="DUF3108"/>
</dbReference>
<evidence type="ECO:0000313" key="2">
    <source>
        <dbReference type="EMBL" id="RDE08825.1"/>
    </source>
</evidence>
<reference evidence="3" key="1">
    <citation type="submission" date="2018-07" db="EMBL/GenBank/DDBJ databases">
        <authorList>
            <person name="Liu B.-T."/>
            <person name="Du Z."/>
        </authorList>
    </citation>
    <scope>NUCLEOTIDE SEQUENCE [LARGE SCALE GENOMIC DNA]</scope>
    <source>
        <strain evidence="3">XYN52</strain>
    </source>
</reference>
<dbReference type="EMBL" id="QQNH01000011">
    <property type="protein sequence ID" value="RDE08825.1"/>
    <property type="molecule type" value="Genomic_DNA"/>
</dbReference>
<dbReference type="AlphaFoldDB" id="A0A369W4M7"/>
<feature type="region of interest" description="Disordered" evidence="1">
    <location>
        <begin position="61"/>
        <end position="95"/>
    </location>
</feature>
<dbReference type="Proteomes" id="UP000253759">
    <property type="component" value="Unassembled WGS sequence"/>
</dbReference>
<proteinExistence type="predicted"/>
<organism evidence="2 3">
    <name type="scientific">Pelagibacterium lacus</name>
    <dbReference type="NCBI Taxonomy" id="2282655"/>
    <lineage>
        <taxon>Bacteria</taxon>
        <taxon>Pseudomonadati</taxon>
        <taxon>Pseudomonadota</taxon>
        <taxon>Alphaproteobacteria</taxon>
        <taxon>Hyphomicrobiales</taxon>
        <taxon>Devosiaceae</taxon>
        <taxon>Pelagibacterium</taxon>
    </lineage>
</organism>
<protein>
    <submittedName>
        <fullName evidence="2">DUF3108 domain-containing protein</fullName>
    </submittedName>
</protein>
<accession>A0A369W4M7</accession>
<gene>
    <name evidence="2" type="ORF">DVH29_09495</name>
</gene>
<dbReference type="Pfam" id="PF11306">
    <property type="entry name" value="DUF3108"/>
    <property type="match status" value="1"/>
</dbReference>
<comment type="caution">
    <text evidence="2">The sequence shown here is derived from an EMBL/GenBank/DDBJ whole genome shotgun (WGS) entry which is preliminary data.</text>
</comment>